<keyword evidence="1" id="KW-0812">Transmembrane</keyword>
<feature type="transmembrane region" description="Helical" evidence="1">
    <location>
        <begin position="204"/>
        <end position="226"/>
    </location>
</feature>
<gene>
    <name evidence="3" type="ORF">ACFFK8_07720</name>
</gene>
<dbReference type="Pfam" id="PF02517">
    <property type="entry name" value="Rce1-like"/>
    <property type="match status" value="1"/>
</dbReference>
<name>A0ABV5ZK07_9BACT</name>
<evidence type="ECO:0000313" key="3">
    <source>
        <dbReference type="EMBL" id="MFB9897689.1"/>
    </source>
</evidence>
<dbReference type="InterPro" id="IPR003675">
    <property type="entry name" value="Rce1/LyrA-like_dom"/>
</dbReference>
<feature type="domain" description="CAAX prenyl protease 2/Lysostaphin resistance protein A-like" evidence="2">
    <location>
        <begin position="140"/>
        <end position="245"/>
    </location>
</feature>
<feature type="transmembrane region" description="Helical" evidence="1">
    <location>
        <begin position="233"/>
        <end position="254"/>
    </location>
</feature>
<evidence type="ECO:0000259" key="2">
    <source>
        <dbReference type="Pfam" id="PF02517"/>
    </source>
</evidence>
<feature type="transmembrane region" description="Helical" evidence="1">
    <location>
        <begin position="50"/>
        <end position="70"/>
    </location>
</feature>
<feature type="transmembrane region" description="Helical" evidence="1">
    <location>
        <begin position="21"/>
        <end position="44"/>
    </location>
</feature>
<keyword evidence="1" id="KW-1133">Transmembrane helix</keyword>
<dbReference type="EMBL" id="JBHLZF010000002">
    <property type="protein sequence ID" value="MFB9897689.1"/>
    <property type="molecule type" value="Genomic_DNA"/>
</dbReference>
<dbReference type="RefSeq" id="WP_044249088.1">
    <property type="nucleotide sequence ID" value="NZ_JADU01000031.1"/>
</dbReference>
<accession>A0ABV5ZK07</accession>
<protein>
    <submittedName>
        <fullName evidence="3">Lysostaphin resistance A-like protein</fullName>
    </submittedName>
</protein>
<sequence>MNKSAIVRMDSELRTFWNRAFCFNWKFGLFLVIAVCTPRFMLVLHANASGSYGTMGLIMTLSAIVPFLFLNKHGRQEIGITKPQKYNWLLIAFVCGLIASLFLYFLGQVLYGDSYENWYKYIGKSYQIPMEISQSDKKILFVIMAITGMTFSPIGEELFFRGIVHSSFAKSIGEKKASIVDSSTFAITHISHFGLVFINNNWSFFTIPTIIWVLSMFLVSILFFNFKKHSNSLLGAIICHSAFNLGMIYCIFYLM</sequence>
<evidence type="ECO:0000256" key="1">
    <source>
        <dbReference type="SAM" id="Phobius"/>
    </source>
</evidence>
<reference evidence="3 4" key="1">
    <citation type="submission" date="2024-09" db="EMBL/GenBank/DDBJ databases">
        <authorList>
            <person name="Sun Q."/>
            <person name="Mori K."/>
        </authorList>
    </citation>
    <scope>NUCLEOTIDE SEQUENCE [LARGE SCALE GENOMIC DNA]</scope>
    <source>
        <strain evidence="3 4">ATCC 51272</strain>
    </source>
</reference>
<feature type="transmembrane region" description="Helical" evidence="1">
    <location>
        <begin position="90"/>
        <end position="111"/>
    </location>
</feature>
<keyword evidence="4" id="KW-1185">Reference proteome</keyword>
<proteinExistence type="predicted"/>
<keyword evidence="1" id="KW-0472">Membrane</keyword>
<comment type="caution">
    <text evidence="3">The sequence shown here is derived from an EMBL/GenBank/DDBJ whole genome shotgun (WGS) entry which is preliminary data.</text>
</comment>
<organism evidence="3 4">
    <name type="scientific">Hallella seregens ATCC 51272</name>
    <dbReference type="NCBI Taxonomy" id="1336250"/>
    <lineage>
        <taxon>Bacteria</taxon>
        <taxon>Pseudomonadati</taxon>
        <taxon>Bacteroidota</taxon>
        <taxon>Bacteroidia</taxon>
        <taxon>Bacteroidales</taxon>
        <taxon>Prevotellaceae</taxon>
        <taxon>Hallella</taxon>
    </lineage>
</organism>
<evidence type="ECO:0000313" key="4">
    <source>
        <dbReference type="Proteomes" id="UP001589688"/>
    </source>
</evidence>
<dbReference type="Proteomes" id="UP001589688">
    <property type="component" value="Unassembled WGS sequence"/>
</dbReference>